<dbReference type="InterPro" id="IPR009057">
    <property type="entry name" value="Homeodomain-like_sf"/>
</dbReference>
<dbReference type="EMBL" id="OU895878">
    <property type="protein sequence ID" value="CAG9801932.1"/>
    <property type="molecule type" value="Genomic_DNA"/>
</dbReference>
<name>A0A9N9RQV4_9DIPT</name>
<dbReference type="Proteomes" id="UP001153620">
    <property type="component" value="Chromosome 2"/>
</dbReference>
<keyword evidence="12" id="KW-0371">Homeobox</keyword>
<keyword evidence="18" id="KW-1185">Reference proteome</keyword>
<keyword evidence="9" id="KW-0443">Lipid metabolism</keyword>
<feature type="DNA-binding region" description="Homeobox" evidence="12">
    <location>
        <begin position="87"/>
        <end position="130"/>
    </location>
</feature>
<evidence type="ECO:0000256" key="6">
    <source>
        <dbReference type="ARBA" id="ARBA00022692"/>
    </source>
</evidence>
<feature type="domain" description="TLC" evidence="16">
    <location>
        <begin position="132"/>
        <end position="332"/>
    </location>
</feature>
<keyword evidence="5" id="KW-0808">Transferase</keyword>
<keyword evidence="12" id="KW-0539">Nucleus</keyword>
<dbReference type="AlphaFoldDB" id="A0A9N9RQV4"/>
<dbReference type="SUPFAM" id="SSF46689">
    <property type="entry name" value="Homeodomain-like"/>
    <property type="match status" value="1"/>
</dbReference>
<keyword evidence="6 13" id="KW-0812">Transmembrane</keyword>
<dbReference type="Gene3D" id="1.10.10.60">
    <property type="entry name" value="Homeodomain-like"/>
    <property type="match status" value="1"/>
</dbReference>
<sequence>MEKILKNFWNEKFWLPGNVTWKDLEPGIRDGIIYRNYNDLLWSIPLTIIIIALRFCCIKYCFKPLGQILEVKSKKVKIPFENAVLEKMYKKCKKLPTNLELVSLTKQTDITIREIERWWRKRRAHDRPTLMDKFGENSWHFSFYTLNFIFGLSILWNSSWLWNFIDIFRDFPRHSLDNGLWWYYNITLAFYTSQSVFHFFETRRKDFWQMFIHHILTITLLIVSWTVNAVRSGSLIVFVHDIADVLLEGGKSLNCTKYNKFASILFAAFIPVWIITRLGIFSRIVYSGIFEFPTVFPIYPLYYVLAIMNVFLLTMHIVWTYMIFQIAIKLIRHNKFEDVRSSTEDESDSDPAIEQVL</sequence>
<gene>
    <name evidence="17" type="ORF">CHIRRI_LOCUS4852</name>
</gene>
<feature type="transmembrane region" description="Helical" evidence="14">
    <location>
        <begin position="261"/>
        <end position="281"/>
    </location>
</feature>
<evidence type="ECO:0000256" key="10">
    <source>
        <dbReference type="ARBA" id="ARBA00023136"/>
    </source>
</evidence>
<feature type="transmembrane region" description="Helical" evidence="14">
    <location>
        <begin position="301"/>
        <end position="324"/>
    </location>
</feature>
<evidence type="ECO:0000256" key="13">
    <source>
        <dbReference type="PROSITE-ProRule" id="PRU00205"/>
    </source>
</evidence>
<dbReference type="OrthoDB" id="537032at2759"/>
<evidence type="ECO:0000256" key="12">
    <source>
        <dbReference type="PROSITE-ProRule" id="PRU00108"/>
    </source>
</evidence>
<evidence type="ECO:0000313" key="18">
    <source>
        <dbReference type="Proteomes" id="UP001153620"/>
    </source>
</evidence>
<dbReference type="InterPro" id="IPR001356">
    <property type="entry name" value="HD"/>
</dbReference>
<evidence type="ECO:0000313" key="17">
    <source>
        <dbReference type="EMBL" id="CAG9801932.1"/>
    </source>
</evidence>
<evidence type="ECO:0000256" key="9">
    <source>
        <dbReference type="ARBA" id="ARBA00023098"/>
    </source>
</evidence>
<dbReference type="SMART" id="SM00724">
    <property type="entry name" value="TLC"/>
    <property type="match status" value="1"/>
</dbReference>
<feature type="transmembrane region" description="Helical" evidence="14">
    <location>
        <begin position="40"/>
        <end position="62"/>
    </location>
</feature>
<dbReference type="GO" id="GO:0046513">
    <property type="term" value="P:ceramide biosynthetic process"/>
    <property type="evidence" value="ECO:0007669"/>
    <property type="project" value="InterPro"/>
</dbReference>
<dbReference type="InterPro" id="IPR016439">
    <property type="entry name" value="Lag1/Lac1-like"/>
</dbReference>
<evidence type="ECO:0000259" key="16">
    <source>
        <dbReference type="PROSITE" id="PS50922"/>
    </source>
</evidence>
<evidence type="ECO:0000256" key="3">
    <source>
        <dbReference type="ARBA" id="ARBA00004760"/>
    </source>
</evidence>
<comment type="subcellular location">
    <subcellularLocation>
        <location evidence="2">Endoplasmic reticulum membrane</location>
        <topology evidence="2">Multi-pass membrane protein</topology>
    </subcellularLocation>
    <subcellularLocation>
        <location evidence="1 12">Nucleus</location>
    </subcellularLocation>
</comment>
<keyword evidence="10 13" id="KW-0472">Membrane</keyword>
<comment type="pathway">
    <text evidence="3">Lipid metabolism; sphingolipid metabolism.</text>
</comment>
<keyword evidence="8 14" id="KW-1133">Transmembrane helix</keyword>
<comment type="catalytic activity">
    <reaction evidence="11">
        <text>sphinganine + octadecanoyl-CoA = N-(octadecanoyl)-sphinganine + CoA + H(+)</text>
        <dbReference type="Rhea" id="RHEA:36547"/>
        <dbReference type="ChEBI" id="CHEBI:15378"/>
        <dbReference type="ChEBI" id="CHEBI:57287"/>
        <dbReference type="ChEBI" id="CHEBI:57394"/>
        <dbReference type="ChEBI" id="CHEBI:57817"/>
        <dbReference type="ChEBI" id="CHEBI:67033"/>
    </reaction>
    <physiologicalReaction direction="left-to-right" evidence="11">
        <dbReference type="Rhea" id="RHEA:36548"/>
    </physiologicalReaction>
</comment>
<dbReference type="PROSITE" id="PS50922">
    <property type="entry name" value="TLC"/>
    <property type="match status" value="1"/>
</dbReference>
<dbReference type="PIRSF" id="PIRSF005225">
    <property type="entry name" value="LAG1_LAC1"/>
    <property type="match status" value="1"/>
</dbReference>
<evidence type="ECO:0000256" key="5">
    <source>
        <dbReference type="ARBA" id="ARBA00022679"/>
    </source>
</evidence>
<evidence type="ECO:0000256" key="4">
    <source>
        <dbReference type="ARBA" id="ARBA00004991"/>
    </source>
</evidence>
<evidence type="ECO:0000256" key="11">
    <source>
        <dbReference type="ARBA" id="ARBA00049036"/>
    </source>
</evidence>
<dbReference type="InterPro" id="IPR006634">
    <property type="entry name" value="TLC-dom"/>
</dbReference>
<dbReference type="PANTHER" id="PTHR12560">
    <property type="entry name" value="LONGEVITY ASSURANCE FACTOR 1 LAG1"/>
    <property type="match status" value="1"/>
</dbReference>
<accession>A0A9N9RQV4</accession>
<dbReference type="GO" id="GO:0003677">
    <property type="term" value="F:DNA binding"/>
    <property type="evidence" value="ECO:0007669"/>
    <property type="project" value="UniProtKB-UniRule"/>
</dbReference>
<dbReference type="GO" id="GO:0005789">
    <property type="term" value="C:endoplasmic reticulum membrane"/>
    <property type="evidence" value="ECO:0007669"/>
    <property type="project" value="UniProtKB-SubCell"/>
</dbReference>
<feature type="transmembrane region" description="Helical" evidence="14">
    <location>
        <begin position="182"/>
        <end position="200"/>
    </location>
</feature>
<reference evidence="17" key="2">
    <citation type="submission" date="2022-10" db="EMBL/GenBank/DDBJ databases">
        <authorList>
            <consortium name="ENA_rothamsted_submissions"/>
            <consortium name="culmorum"/>
            <person name="King R."/>
        </authorList>
    </citation>
    <scope>NUCLEOTIDE SEQUENCE</scope>
</reference>
<keyword evidence="12" id="KW-0238">DNA-binding</keyword>
<evidence type="ECO:0000259" key="15">
    <source>
        <dbReference type="PROSITE" id="PS50071"/>
    </source>
</evidence>
<feature type="transmembrane region" description="Helical" evidence="14">
    <location>
        <begin position="207"/>
        <end position="227"/>
    </location>
</feature>
<protein>
    <submittedName>
        <fullName evidence="17">Uncharacterized protein</fullName>
    </submittedName>
</protein>
<dbReference type="GO" id="GO:0050291">
    <property type="term" value="F:sphingosine N-acyltransferase activity"/>
    <property type="evidence" value="ECO:0007669"/>
    <property type="project" value="InterPro"/>
</dbReference>
<feature type="transmembrane region" description="Helical" evidence="14">
    <location>
        <begin position="141"/>
        <end position="162"/>
    </location>
</feature>
<dbReference type="FunFam" id="1.10.10.60:FF:000020">
    <property type="entry name" value="Ceramide synthase 5"/>
    <property type="match status" value="1"/>
</dbReference>
<dbReference type="Pfam" id="PF03798">
    <property type="entry name" value="TRAM_LAG1_CLN8"/>
    <property type="match status" value="1"/>
</dbReference>
<evidence type="ECO:0000256" key="2">
    <source>
        <dbReference type="ARBA" id="ARBA00004477"/>
    </source>
</evidence>
<dbReference type="GO" id="GO:0005634">
    <property type="term" value="C:nucleus"/>
    <property type="evidence" value="ECO:0007669"/>
    <property type="project" value="UniProtKB-SubCell"/>
</dbReference>
<comment type="pathway">
    <text evidence="4">Sphingolipid metabolism.</text>
</comment>
<dbReference type="PROSITE" id="PS50071">
    <property type="entry name" value="HOMEOBOX_2"/>
    <property type="match status" value="1"/>
</dbReference>
<evidence type="ECO:0000256" key="1">
    <source>
        <dbReference type="ARBA" id="ARBA00004123"/>
    </source>
</evidence>
<evidence type="ECO:0000256" key="7">
    <source>
        <dbReference type="ARBA" id="ARBA00022824"/>
    </source>
</evidence>
<proteinExistence type="predicted"/>
<reference evidence="17" key="1">
    <citation type="submission" date="2022-01" db="EMBL/GenBank/DDBJ databases">
        <authorList>
            <person name="King R."/>
        </authorList>
    </citation>
    <scope>NUCLEOTIDE SEQUENCE</scope>
</reference>
<feature type="domain" description="Homeobox" evidence="15">
    <location>
        <begin position="85"/>
        <end position="129"/>
    </location>
</feature>
<dbReference type="PANTHER" id="PTHR12560:SF0">
    <property type="entry name" value="LD18904P"/>
    <property type="match status" value="1"/>
</dbReference>
<evidence type="ECO:0000256" key="14">
    <source>
        <dbReference type="SAM" id="Phobius"/>
    </source>
</evidence>
<organism evidence="17 18">
    <name type="scientific">Chironomus riparius</name>
    <dbReference type="NCBI Taxonomy" id="315576"/>
    <lineage>
        <taxon>Eukaryota</taxon>
        <taxon>Metazoa</taxon>
        <taxon>Ecdysozoa</taxon>
        <taxon>Arthropoda</taxon>
        <taxon>Hexapoda</taxon>
        <taxon>Insecta</taxon>
        <taxon>Pterygota</taxon>
        <taxon>Neoptera</taxon>
        <taxon>Endopterygota</taxon>
        <taxon>Diptera</taxon>
        <taxon>Nematocera</taxon>
        <taxon>Chironomoidea</taxon>
        <taxon>Chironomidae</taxon>
        <taxon>Chironominae</taxon>
        <taxon>Chironomus</taxon>
    </lineage>
</organism>
<keyword evidence="7" id="KW-0256">Endoplasmic reticulum</keyword>
<evidence type="ECO:0000256" key="8">
    <source>
        <dbReference type="ARBA" id="ARBA00022989"/>
    </source>
</evidence>